<organism evidence="3 4">
    <name type="scientific">Halomonas huangheensis</name>
    <dbReference type="NCBI Taxonomy" id="1178482"/>
    <lineage>
        <taxon>Bacteria</taxon>
        <taxon>Pseudomonadati</taxon>
        <taxon>Pseudomonadota</taxon>
        <taxon>Gammaproteobacteria</taxon>
        <taxon>Oceanospirillales</taxon>
        <taxon>Halomonadaceae</taxon>
        <taxon>Halomonas</taxon>
    </lineage>
</organism>
<accession>W1N281</accession>
<dbReference type="KEGG" id="hhu:AR456_01875"/>
<dbReference type="eggNOG" id="COG2162">
    <property type="taxonomic scope" value="Bacteria"/>
</dbReference>
<dbReference type="PATRIC" id="fig|1178482.3.peg.2688"/>
<sequence length="288" mass="32398">MTHTETLAGGIGSRNTDAIDLQAWLERIHYRGSLEPSSESLAALVDRHMAAIPFEAIDVMLDRGVNLAPEAIDRKMLQGQRGGYCFEHASLMRRALRALGYTVEQQLGRVWVSHDLTGPAPSASHAMLKVLANEQWWLVDVGFGSFLSNEPLAWRLDEPQATAYGAFRLVRTLNGVMLETLYRDQWSPLYEILDFAWQAVDFEVANHYVAWHTESHFRHELMVARTEGDVRRTLAGNRFKLAQPGGGSQEQWLDVEGMTAVLRDEFGLPVAAEWLPLLERIVADSREG</sequence>
<evidence type="ECO:0000313" key="3">
    <source>
        <dbReference type="EMBL" id="ERL49594.1"/>
    </source>
</evidence>
<proteinExistence type="inferred from homology"/>
<dbReference type="PANTHER" id="PTHR11786:SF0">
    <property type="entry name" value="ARYLAMINE N-ACETYLTRANSFERASE 4-RELATED"/>
    <property type="match status" value="1"/>
</dbReference>
<comment type="caution">
    <text evidence="3">The sequence shown here is derived from an EMBL/GenBank/DDBJ whole genome shotgun (WGS) entry which is preliminary data.</text>
</comment>
<dbReference type="Gene3D" id="2.40.128.150">
    <property type="entry name" value="Cysteine proteinases"/>
    <property type="match status" value="1"/>
</dbReference>
<keyword evidence="4" id="KW-1185">Reference proteome</keyword>
<protein>
    <recommendedName>
        <fullName evidence="5">N-hydroxyarylamine O-acetyltransferase</fullName>
    </recommendedName>
</protein>
<dbReference type="PRINTS" id="PR01543">
    <property type="entry name" value="ANATRNSFRASE"/>
</dbReference>
<dbReference type="Proteomes" id="UP000019113">
    <property type="component" value="Unassembled WGS sequence"/>
</dbReference>
<evidence type="ECO:0008006" key="5">
    <source>
        <dbReference type="Google" id="ProtNLM"/>
    </source>
</evidence>
<dbReference type="OrthoDB" id="7181050at2"/>
<dbReference type="Gene3D" id="3.30.2140.10">
    <property type="entry name" value="Arylamine N-acetyltransferase"/>
    <property type="match status" value="1"/>
</dbReference>
<dbReference type="InterPro" id="IPR038765">
    <property type="entry name" value="Papain-like_cys_pep_sf"/>
</dbReference>
<comment type="similarity">
    <text evidence="1 2">Belongs to the arylamine N-acetyltransferase family.</text>
</comment>
<dbReference type="STRING" id="1178482.AR456_01875"/>
<dbReference type="AlphaFoldDB" id="W1N281"/>
<dbReference type="EMBL" id="AVBC01000039">
    <property type="protein sequence ID" value="ERL49594.1"/>
    <property type="molecule type" value="Genomic_DNA"/>
</dbReference>
<reference evidence="3 4" key="1">
    <citation type="submission" date="2013-08" db="EMBL/GenBank/DDBJ databases">
        <title>draft genome of Halomonas huanghegensis, strain BJGMM-B45T.</title>
        <authorList>
            <person name="Miao C."/>
            <person name="Wan Y."/>
            <person name="Jin W."/>
        </authorList>
    </citation>
    <scope>NUCLEOTIDE SEQUENCE [LARGE SCALE GENOMIC DNA]</scope>
    <source>
        <strain evidence="3 4">BJGMM-B45</strain>
    </source>
</reference>
<dbReference type="GO" id="GO:0016407">
    <property type="term" value="F:acetyltransferase activity"/>
    <property type="evidence" value="ECO:0007669"/>
    <property type="project" value="InterPro"/>
</dbReference>
<dbReference type="SUPFAM" id="SSF54001">
    <property type="entry name" value="Cysteine proteinases"/>
    <property type="match status" value="1"/>
</dbReference>
<evidence type="ECO:0000256" key="1">
    <source>
        <dbReference type="ARBA" id="ARBA00006547"/>
    </source>
</evidence>
<dbReference type="RefSeq" id="WP_021819638.1">
    <property type="nucleotide sequence ID" value="NZ_AVBC01000039.1"/>
</dbReference>
<dbReference type="Pfam" id="PF00797">
    <property type="entry name" value="Acetyltransf_2"/>
    <property type="match status" value="1"/>
</dbReference>
<name>W1N281_9GAMM</name>
<gene>
    <name evidence="3" type="ORF">BJB45_00315</name>
</gene>
<evidence type="ECO:0000313" key="4">
    <source>
        <dbReference type="Proteomes" id="UP000019113"/>
    </source>
</evidence>
<evidence type="ECO:0000256" key="2">
    <source>
        <dbReference type="RuleBase" id="RU003452"/>
    </source>
</evidence>
<dbReference type="InterPro" id="IPR001447">
    <property type="entry name" value="Arylamine_N-AcTrfase"/>
</dbReference>
<dbReference type="PANTHER" id="PTHR11786">
    <property type="entry name" value="N-HYDROXYARYLAMINE O-ACETYLTRANSFERASE"/>
    <property type="match status" value="1"/>
</dbReference>